<dbReference type="HOGENOM" id="CLU_031008_0_3_1"/>
<proteinExistence type="predicted"/>
<sequence>MLHTVDLAIAEAHGARCLDGSPPWFYYDRPRSPGGSGSNNASWLVMLDGGAWCYSLDECAARATNGLGSSLQAKQRSWVYSGLLDPSPAHNPAFASFHRVLLGYCDGGSFAGNREAALHDSSGRPVWFRGRRNLDAQLEALRGLSLAPTPSAALRGLGLADGAELLLAGGSAGGLGALFSAERVRARLPQLSRFKLLLLSAFFLHRQPEPLPRAAACRRTFDPAASSAACTPWPDKMRALYELMHASGAPGCERALPATERWRCIFANESGARLDGGVPLFLVNSAHDSWQTANVWRTYPRCRWSRCAAADVARDVRTSNRMIRSFLADLHAAGLLRRPGGGAFISSCNEHVASLSAADYGSTLVGGTAMASAIARWWHAPADAPPEQHTYLPCELDPASRAPHYECNPTCSTKRRRRLRQECPGWPC</sequence>
<dbReference type="Proteomes" id="UP000013827">
    <property type="component" value="Unassembled WGS sequence"/>
</dbReference>
<dbReference type="GeneID" id="17253525"/>
<evidence type="ECO:0000313" key="2">
    <source>
        <dbReference type="Proteomes" id="UP000013827"/>
    </source>
</evidence>
<evidence type="ECO:0000313" key="1">
    <source>
        <dbReference type="EnsemblProtists" id="EOD07376"/>
    </source>
</evidence>
<dbReference type="EnsemblProtists" id="EOD07376">
    <property type="protein sequence ID" value="EOD07376"/>
    <property type="gene ID" value="EMIHUDRAFT_249584"/>
</dbReference>
<protein>
    <recommendedName>
        <fullName evidence="3">Pectin acetylesterase</fullName>
    </recommendedName>
</protein>
<reference evidence="1" key="2">
    <citation type="submission" date="2024-10" db="UniProtKB">
        <authorList>
            <consortium name="EnsemblProtists"/>
        </authorList>
    </citation>
    <scope>IDENTIFICATION</scope>
</reference>
<dbReference type="Pfam" id="PF03283">
    <property type="entry name" value="PAE"/>
    <property type="match status" value="1"/>
</dbReference>
<reference evidence="2" key="1">
    <citation type="journal article" date="2013" name="Nature">
        <title>Pan genome of the phytoplankton Emiliania underpins its global distribution.</title>
        <authorList>
            <person name="Read B.A."/>
            <person name="Kegel J."/>
            <person name="Klute M.J."/>
            <person name="Kuo A."/>
            <person name="Lefebvre S.C."/>
            <person name="Maumus F."/>
            <person name="Mayer C."/>
            <person name="Miller J."/>
            <person name="Monier A."/>
            <person name="Salamov A."/>
            <person name="Young J."/>
            <person name="Aguilar M."/>
            <person name="Claverie J.M."/>
            <person name="Frickenhaus S."/>
            <person name="Gonzalez K."/>
            <person name="Herman E.K."/>
            <person name="Lin Y.C."/>
            <person name="Napier J."/>
            <person name="Ogata H."/>
            <person name="Sarno A.F."/>
            <person name="Shmutz J."/>
            <person name="Schroeder D."/>
            <person name="de Vargas C."/>
            <person name="Verret F."/>
            <person name="von Dassow P."/>
            <person name="Valentin K."/>
            <person name="Van de Peer Y."/>
            <person name="Wheeler G."/>
            <person name="Dacks J.B."/>
            <person name="Delwiche C.F."/>
            <person name="Dyhrman S.T."/>
            <person name="Glockner G."/>
            <person name="John U."/>
            <person name="Richards T."/>
            <person name="Worden A.Z."/>
            <person name="Zhang X."/>
            <person name="Grigoriev I.V."/>
            <person name="Allen A.E."/>
            <person name="Bidle K."/>
            <person name="Borodovsky M."/>
            <person name="Bowler C."/>
            <person name="Brownlee C."/>
            <person name="Cock J.M."/>
            <person name="Elias M."/>
            <person name="Gladyshev V.N."/>
            <person name="Groth M."/>
            <person name="Guda C."/>
            <person name="Hadaegh A."/>
            <person name="Iglesias-Rodriguez M.D."/>
            <person name="Jenkins J."/>
            <person name="Jones B.M."/>
            <person name="Lawson T."/>
            <person name="Leese F."/>
            <person name="Lindquist E."/>
            <person name="Lobanov A."/>
            <person name="Lomsadze A."/>
            <person name="Malik S.B."/>
            <person name="Marsh M.E."/>
            <person name="Mackinder L."/>
            <person name="Mock T."/>
            <person name="Mueller-Roeber B."/>
            <person name="Pagarete A."/>
            <person name="Parker M."/>
            <person name="Probert I."/>
            <person name="Quesneville H."/>
            <person name="Raines C."/>
            <person name="Rensing S.A."/>
            <person name="Riano-Pachon D.M."/>
            <person name="Richier S."/>
            <person name="Rokitta S."/>
            <person name="Shiraiwa Y."/>
            <person name="Soanes D.M."/>
            <person name="van der Giezen M."/>
            <person name="Wahlund T.M."/>
            <person name="Williams B."/>
            <person name="Wilson W."/>
            <person name="Wolfe G."/>
            <person name="Wurch L.L."/>
        </authorList>
    </citation>
    <scope>NUCLEOTIDE SEQUENCE</scope>
</reference>
<dbReference type="PANTHER" id="PTHR21562">
    <property type="entry name" value="NOTUM-RELATED"/>
    <property type="match status" value="1"/>
</dbReference>
<dbReference type="KEGG" id="ehx:EMIHUDRAFT_249584"/>
<accession>A0A0D3I7Z1</accession>
<dbReference type="AlphaFoldDB" id="A0A0D3I7Z1"/>
<dbReference type="RefSeq" id="XP_005759805.1">
    <property type="nucleotide sequence ID" value="XM_005759748.1"/>
</dbReference>
<keyword evidence="2" id="KW-1185">Reference proteome</keyword>
<evidence type="ECO:0008006" key="3">
    <source>
        <dbReference type="Google" id="ProtNLM"/>
    </source>
</evidence>
<dbReference type="ESTHER" id="emihu-r1d8z1">
    <property type="family name" value="Pectinacetylesterase-Notum"/>
</dbReference>
<name>A0A0D3I7Z1_EMIH1</name>
<dbReference type="PANTHER" id="PTHR21562:SF67">
    <property type="entry name" value="PECTIN ACETYLESTERASE"/>
    <property type="match status" value="1"/>
</dbReference>
<dbReference type="GO" id="GO:0016787">
    <property type="term" value="F:hydrolase activity"/>
    <property type="evidence" value="ECO:0007669"/>
    <property type="project" value="InterPro"/>
</dbReference>
<organism evidence="1 2">
    <name type="scientific">Emiliania huxleyi (strain CCMP1516)</name>
    <dbReference type="NCBI Taxonomy" id="280463"/>
    <lineage>
        <taxon>Eukaryota</taxon>
        <taxon>Haptista</taxon>
        <taxon>Haptophyta</taxon>
        <taxon>Prymnesiophyceae</taxon>
        <taxon>Isochrysidales</taxon>
        <taxon>Noelaerhabdaceae</taxon>
        <taxon>Emiliania</taxon>
    </lineage>
</organism>
<dbReference type="eggNOG" id="KOG4287">
    <property type="taxonomic scope" value="Eukaryota"/>
</dbReference>
<dbReference type="STRING" id="2903.R1D8Z1"/>
<dbReference type="InterPro" id="IPR004963">
    <property type="entry name" value="PAE/NOTUM"/>
</dbReference>
<dbReference type="PaxDb" id="2903-EOD07376"/>